<gene>
    <name evidence="2" type="ORF">BAURA86_00917</name>
</gene>
<evidence type="ECO:0000313" key="3">
    <source>
        <dbReference type="Proteomes" id="UP000234300"/>
    </source>
</evidence>
<dbReference type="EMBL" id="FXZI01000002">
    <property type="protein sequence ID" value="SMX77967.1"/>
    <property type="molecule type" value="Genomic_DNA"/>
</dbReference>
<proteinExistence type="predicted"/>
<name>A0A2H1IRY2_BREAU</name>
<dbReference type="Pfam" id="PF18862">
    <property type="entry name" value="ApeA_NTD1"/>
    <property type="match status" value="1"/>
</dbReference>
<dbReference type="AlphaFoldDB" id="A0A2H1IRY2"/>
<dbReference type="RefSeq" id="WP_101556549.1">
    <property type="nucleotide sequence ID" value="NZ_FXZI01000002.1"/>
</dbReference>
<organism evidence="2 3">
    <name type="scientific">Brevibacterium aurantiacum</name>
    <dbReference type="NCBI Taxonomy" id="273384"/>
    <lineage>
        <taxon>Bacteria</taxon>
        <taxon>Bacillati</taxon>
        <taxon>Actinomycetota</taxon>
        <taxon>Actinomycetes</taxon>
        <taxon>Micrococcales</taxon>
        <taxon>Brevibacteriaceae</taxon>
        <taxon>Brevibacterium</taxon>
    </lineage>
</organism>
<dbReference type="InterPro" id="IPR041223">
    <property type="entry name" value="ApeA_NTD"/>
</dbReference>
<protein>
    <recommendedName>
        <fullName evidence="1">ApeA N-terminal domain-containing protein</fullName>
    </recommendedName>
</protein>
<evidence type="ECO:0000313" key="2">
    <source>
        <dbReference type="EMBL" id="SMX77967.1"/>
    </source>
</evidence>
<feature type="domain" description="ApeA N-terminal" evidence="1">
    <location>
        <begin position="22"/>
        <end position="235"/>
    </location>
</feature>
<evidence type="ECO:0000259" key="1">
    <source>
        <dbReference type="Pfam" id="PF18862"/>
    </source>
</evidence>
<reference evidence="2 3" key="1">
    <citation type="submission" date="2017-03" db="EMBL/GenBank/DDBJ databases">
        <authorList>
            <person name="Afonso C.L."/>
            <person name="Miller P.J."/>
            <person name="Scott M.A."/>
            <person name="Spackman E."/>
            <person name="Goraichik I."/>
            <person name="Dimitrov K.M."/>
            <person name="Suarez D.L."/>
            <person name="Swayne D.E."/>
        </authorList>
    </citation>
    <scope>NUCLEOTIDE SEQUENCE [LARGE SCALE GENOMIC DNA]</scope>
    <source>
        <strain evidence="3">8(6)</strain>
    </source>
</reference>
<accession>A0A2H1IRY2</accession>
<dbReference type="Proteomes" id="UP000234300">
    <property type="component" value="Unassembled WGS sequence"/>
</dbReference>
<sequence length="485" mass="53767">MKPPKETSAVKLPFETGEYLITWQVPDHKGGHTGIPGLLTVEQGKYPSGILYGDLPIEWVSEGATGVASFPQRHSFDVLTGRLSSGAYVALMNGELSYSFPGNGRAVGAFAALSLDAFDTSEHRRYSSIELQIEGLESVAGVAPITHVKMPMKAGDEPVWEATVDKDAKFTWSVGGQSMTFSYDYSVRALDGYEFRMAFGPVLRLTSDEPLTVADWWIEWVRPLRQLISLLTGAPREARYLLAVVDNSAPRSHRDQVFGWDITHLPVNSTRATVEEIRSAVSLASDNLSLLDLLQTWQRQVAARHPLFETYGAMATASDQHPRSRFLLLLQALEGSYGFENRSKHEADKKKFGEKREGVIARAQELLEKADISFINKHLRKEAQQGLDSAVADLLKRLPDEISDELAKSELIKAVREQHTGKDLLPLQTALTRARNTLSHGSGSFDPEHLAVVADTLERMVRSEVVRFLGAPPHVQERAAKKAER</sequence>